<dbReference type="InterPro" id="IPR036388">
    <property type="entry name" value="WH-like_DNA-bd_sf"/>
</dbReference>
<organism evidence="9 10">
    <name type="scientific">Aquibacillus albus</name>
    <dbReference type="NCBI Taxonomy" id="1168171"/>
    <lineage>
        <taxon>Bacteria</taxon>
        <taxon>Bacillati</taxon>
        <taxon>Bacillota</taxon>
        <taxon>Bacilli</taxon>
        <taxon>Bacillales</taxon>
        <taxon>Bacillaceae</taxon>
        <taxon>Aquibacillus</taxon>
    </lineage>
</organism>
<dbReference type="PANTHER" id="PTHR10815:SF5">
    <property type="entry name" value="METHYLATED-DNA--PROTEIN-CYSTEINE METHYLTRANSFERASE"/>
    <property type="match status" value="1"/>
</dbReference>
<evidence type="ECO:0000256" key="6">
    <source>
        <dbReference type="ARBA" id="ARBA00049348"/>
    </source>
</evidence>
<dbReference type="Gene3D" id="1.10.10.10">
    <property type="entry name" value="Winged helix-like DNA-binding domain superfamily/Winged helix DNA-binding domain"/>
    <property type="match status" value="1"/>
</dbReference>
<dbReference type="CDD" id="cd06445">
    <property type="entry name" value="ATase"/>
    <property type="match status" value="1"/>
</dbReference>
<dbReference type="Gene3D" id="3.30.160.70">
    <property type="entry name" value="Methylated DNA-protein cysteine methyltransferase domain"/>
    <property type="match status" value="1"/>
</dbReference>
<keyword evidence="5" id="KW-0234">DNA repair</keyword>
<keyword evidence="4" id="KW-0227">DNA damage</keyword>
<name>A0ABS2N0F9_9BACI</name>
<comment type="catalytic activity">
    <reaction evidence="6">
        <text>a 6-O-methyl-2'-deoxyguanosine in DNA + L-cysteinyl-[protein] = S-methyl-L-cysteinyl-[protein] + a 2'-deoxyguanosine in DNA</text>
        <dbReference type="Rhea" id="RHEA:24000"/>
        <dbReference type="Rhea" id="RHEA-COMP:10131"/>
        <dbReference type="Rhea" id="RHEA-COMP:10132"/>
        <dbReference type="Rhea" id="RHEA-COMP:11367"/>
        <dbReference type="Rhea" id="RHEA-COMP:11368"/>
        <dbReference type="ChEBI" id="CHEBI:29950"/>
        <dbReference type="ChEBI" id="CHEBI:82612"/>
        <dbReference type="ChEBI" id="CHEBI:85445"/>
        <dbReference type="ChEBI" id="CHEBI:85448"/>
        <dbReference type="EC" id="2.1.1.63"/>
    </reaction>
</comment>
<dbReference type="Pfam" id="PF01035">
    <property type="entry name" value="DNA_binding_1"/>
    <property type="match status" value="1"/>
</dbReference>
<evidence type="ECO:0000256" key="4">
    <source>
        <dbReference type="ARBA" id="ARBA00022763"/>
    </source>
</evidence>
<dbReference type="GO" id="GO:0008168">
    <property type="term" value="F:methyltransferase activity"/>
    <property type="evidence" value="ECO:0007669"/>
    <property type="project" value="UniProtKB-KW"/>
</dbReference>
<evidence type="ECO:0000256" key="2">
    <source>
        <dbReference type="ARBA" id="ARBA00022603"/>
    </source>
</evidence>
<evidence type="ECO:0000259" key="7">
    <source>
        <dbReference type="Pfam" id="PF01035"/>
    </source>
</evidence>
<evidence type="ECO:0000313" key="9">
    <source>
        <dbReference type="EMBL" id="MBM7571631.1"/>
    </source>
</evidence>
<reference evidence="9 10" key="1">
    <citation type="submission" date="2021-01" db="EMBL/GenBank/DDBJ databases">
        <title>Genomic Encyclopedia of Type Strains, Phase IV (KMG-IV): sequencing the most valuable type-strain genomes for metagenomic binning, comparative biology and taxonomic classification.</title>
        <authorList>
            <person name="Goeker M."/>
        </authorList>
    </citation>
    <scope>NUCLEOTIDE SEQUENCE [LARGE SCALE GENOMIC DNA]</scope>
    <source>
        <strain evidence="9 10">DSM 23711</strain>
    </source>
</reference>
<dbReference type="InterPro" id="IPR014048">
    <property type="entry name" value="MethylDNA_cys_MeTrfase_DNA-bd"/>
</dbReference>
<feature type="domain" description="Methylated-DNA-[protein]-cysteine S-methyltransferase DNA binding" evidence="7">
    <location>
        <begin position="88"/>
        <end position="168"/>
    </location>
</feature>
<dbReference type="NCBIfam" id="TIGR00589">
    <property type="entry name" value="ogt"/>
    <property type="match status" value="1"/>
</dbReference>
<proteinExistence type="predicted"/>
<evidence type="ECO:0000313" key="10">
    <source>
        <dbReference type="Proteomes" id="UP001296943"/>
    </source>
</evidence>
<dbReference type="SUPFAM" id="SSF53155">
    <property type="entry name" value="Methylated DNA-protein cysteine methyltransferase domain"/>
    <property type="match status" value="1"/>
</dbReference>
<evidence type="ECO:0000256" key="5">
    <source>
        <dbReference type="ARBA" id="ARBA00023204"/>
    </source>
</evidence>
<comment type="caution">
    <text evidence="9">The sequence shown here is derived from an EMBL/GenBank/DDBJ whole genome shotgun (WGS) entry which is preliminary data.</text>
</comment>
<dbReference type="InterPro" id="IPR036217">
    <property type="entry name" value="MethylDNA_cys_MeTrfase_DNAb"/>
</dbReference>
<dbReference type="GO" id="GO:0032259">
    <property type="term" value="P:methylation"/>
    <property type="evidence" value="ECO:0007669"/>
    <property type="project" value="UniProtKB-KW"/>
</dbReference>
<dbReference type="PANTHER" id="PTHR10815">
    <property type="entry name" value="METHYLATED-DNA--PROTEIN-CYSTEINE METHYLTRANSFERASE"/>
    <property type="match status" value="1"/>
</dbReference>
<evidence type="ECO:0000259" key="8">
    <source>
        <dbReference type="Pfam" id="PF02870"/>
    </source>
</evidence>
<dbReference type="Proteomes" id="UP001296943">
    <property type="component" value="Unassembled WGS sequence"/>
</dbReference>
<dbReference type="InterPro" id="IPR036631">
    <property type="entry name" value="MGMT_N_sf"/>
</dbReference>
<dbReference type="PROSITE" id="PS00374">
    <property type="entry name" value="MGMT"/>
    <property type="match status" value="1"/>
</dbReference>
<protein>
    <submittedName>
        <fullName evidence="9">O-6-methylguanine DNA methyltransferase</fullName>
    </submittedName>
</protein>
<feature type="domain" description="Methylguanine DNA methyltransferase ribonuclease-like" evidence="8">
    <location>
        <begin position="4"/>
        <end position="83"/>
    </location>
</feature>
<evidence type="ECO:0000256" key="1">
    <source>
        <dbReference type="ARBA" id="ARBA00001286"/>
    </source>
</evidence>
<gene>
    <name evidence="9" type="ORF">JOC48_002130</name>
</gene>
<keyword evidence="3" id="KW-0808">Transferase</keyword>
<keyword evidence="10" id="KW-1185">Reference proteome</keyword>
<keyword evidence="2 9" id="KW-0489">Methyltransferase</keyword>
<dbReference type="RefSeq" id="WP_204499415.1">
    <property type="nucleotide sequence ID" value="NZ_JAFBDR010000010.1"/>
</dbReference>
<sequence>MGFLYYDEVETAIGPITMIKSNQGLCRVDFGSMNEVFPVVQTWADRFSIGSKFMKDESLLKEEKQQLMEYFSGNRKMFTTELHLVGTPFQQKVWQALIDQVPHGETKSYKNIAESIQKPKAVRAVGGAVNKNPIVILVPCHRIIGSDGSLVGYNGGLERKQQLLHLEHAPVVNKKR</sequence>
<accession>A0ABS2N0F9</accession>
<dbReference type="InterPro" id="IPR008332">
    <property type="entry name" value="MethylG_MeTrfase_N"/>
</dbReference>
<evidence type="ECO:0000256" key="3">
    <source>
        <dbReference type="ARBA" id="ARBA00022679"/>
    </source>
</evidence>
<dbReference type="EMBL" id="JAFBDR010000010">
    <property type="protein sequence ID" value="MBM7571631.1"/>
    <property type="molecule type" value="Genomic_DNA"/>
</dbReference>
<dbReference type="InterPro" id="IPR001497">
    <property type="entry name" value="MethylDNA_cys_MeTrfase_AS"/>
</dbReference>
<comment type="catalytic activity">
    <reaction evidence="1">
        <text>a 4-O-methyl-thymidine in DNA + L-cysteinyl-[protein] = a thymidine in DNA + S-methyl-L-cysteinyl-[protein]</text>
        <dbReference type="Rhea" id="RHEA:53428"/>
        <dbReference type="Rhea" id="RHEA-COMP:10131"/>
        <dbReference type="Rhea" id="RHEA-COMP:10132"/>
        <dbReference type="Rhea" id="RHEA-COMP:13555"/>
        <dbReference type="Rhea" id="RHEA-COMP:13556"/>
        <dbReference type="ChEBI" id="CHEBI:29950"/>
        <dbReference type="ChEBI" id="CHEBI:82612"/>
        <dbReference type="ChEBI" id="CHEBI:137386"/>
        <dbReference type="ChEBI" id="CHEBI:137387"/>
        <dbReference type="EC" id="2.1.1.63"/>
    </reaction>
</comment>
<dbReference type="Pfam" id="PF02870">
    <property type="entry name" value="Methyltransf_1N"/>
    <property type="match status" value="1"/>
</dbReference>
<dbReference type="SUPFAM" id="SSF46767">
    <property type="entry name" value="Methylated DNA-protein cysteine methyltransferase, C-terminal domain"/>
    <property type="match status" value="1"/>
</dbReference>